<keyword evidence="3" id="KW-1185">Reference proteome</keyword>
<dbReference type="EMBL" id="QZEY01000004">
    <property type="protein sequence ID" value="RJL32546.1"/>
    <property type="molecule type" value="Genomic_DNA"/>
</dbReference>
<sequence length="130" mass="13464">MSRTAQRRGEIDERPRAFSAGERRIAELLAAEGRTVVAVAADPGAPSRADALVDGVPTAFESLVPGATAAVVRTALSRAARHAAHAVLDARRTGLSGAAARSAITRFRAAPHSERLVSARVVGDNFDLAG</sequence>
<comment type="caution">
    <text evidence="2">The sequence shown here is derived from an EMBL/GenBank/DDBJ whole genome shotgun (WGS) entry which is preliminary data.</text>
</comment>
<reference evidence="2 3" key="1">
    <citation type="submission" date="2018-09" db="EMBL/GenBank/DDBJ databases">
        <title>YIM 75507 draft genome.</title>
        <authorList>
            <person name="Tang S."/>
            <person name="Feng Y."/>
        </authorList>
    </citation>
    <scope>NUCLEOTIDE SEQUENCE [LARGE SCALE GENOMIC DNA]</scope>
    <source>
        <strain evidence="2 3">YIM 75507</strain>
    </source>
</reference>
<evidence type="ECO:0000313" key="2">
    <source>
        <dbReference type="EMBL" id="RJL32546.1"/>
    </source>
</evidence>
<proteinExistence type="predicted"/>
<feature type="domain" description="tRNA nuclease CdiA C-terminal" evidence="1">
    <location>
        <begin position="48"/>
        <end position="122"/>
    </location>
</feature>
<dbReference type="OrthoDB" id="461347at2"/>
<evidence type="ECO:0000259" key="1">
    <source>
        <dbReference type="Pfam" id="PF18451"/>
    </source>
</evidence>
<organism evidence="2 3">
    <name type="scientific">Bailinhaonella thermotolerans</name>
    <dbReference type="NCBI Taxonomy" id="1070861"/>
    <lineage>
        <taxon>Bacteria</taxon>
        <taxon>Bacillati</taxon>
        <taxon>Actinomycetota</taxon>
        <taxon>Actinomycetes</taxon>
        <taxon>Streptosporangiales</taxon>
        <taxon>Streptosporangiaceae</taxon>
        <taxon>Bailinhaonella</taxon>
    </lineage>
</organism>
<dbReference type="Proteomes" id="UP000265768">
    <property type="component" value="Unassembled WGS sequence"/>
</dbReference>
<name>A0A3A4AYG8_9ACTN</name>
<accession>A0A3A4AYG8</accession>
<dbReference type="InterPro" id="IPR040559">
    <property type="entry name" value="CdiA_C"/>
</dbReference>
<evidence type="ECO:0000313" key="3">
    <source>
        <dbReference type="Proteomes" id="UP000265768"/>
    </source>
</evidence>
<dbReference type="RefSeq" id="WP_119926795.1">
    <property type="nucleotide sequence ID" value="NZ_QZEY01000004.1"/>
</dbReference>
<gene>
    <name evidence="2" type="ORF">D5H75_13565</name>
</gene>
<dbReference type="AlphaFoldDB" id="A0A3A4AYG8"/>
<protein>
    <recommendedName>
        <fullName evidence="1">tRNA nuclease CdiA C-terminal domain-containing protein</fullName>
    </recommendedName>
</protein>
<dbReference type="Pfam" id="PF18451">
    <property type="entry name" value="CdiA_C"/>
    <property type="match status" value="1"/>
</dbReference>